<reference evidence="2 3" key="1">
    <citation type="submission" date="2020-04" db="EMBL/GenBank/DDBJ databases">
        <title>Draft genome of Leeia sp. IMCC25680.</title>
        <authorList>
            <person name="Song J."/>
            <person name="Cho J.-C."/>
        </authorList>
    </citation>
    <scope>NUCLEOTIDE SEQUENCE [LARGE SCALE GENOMIC DNA]</scope>
    <source>
        <strain evidence="2 3">IMCC25680</strain>
    </source>
</reference>
<evidence type="ECO:0000256" key="1">
    <source>
        <dbReference type="SAM" id="Phobius"/>
    </source>
</evidence>
<organism evidence="2 3">
    <name type="scientific">Leeia aquatica</name>
    <dbReference type="NCBI Taxonomy" id="2725557"/>
    <lineage>
        <taxon>Bacteria</taxon>
        <taxon>Pseudomonadati</taxon>
        <taxon>Pseudomonadota</taxon>
        <taxon>Betaproteobacteria</taxon>
        <taxon>Neisseriales</taxon>
        <taxon>Leeiaceae</taxon>
        <taxon>Leeia</taxon>
    </lineage>
</organism>
<keyword evidence="3" id="KW-1185">Reference proteome</keyword>
<gene>
    <name evidence="2" type="ORF">HF682_12435</name>
</gene>
<dbReference type="RefSeq" id="WP_168877592.1">
    <property type="nucleotide sequence ID" value="NZ_JABAIM010000002.1"/>
</dbReference>
<proteinExistence type="predicted"/>
<sequence length="108" mass="11624">MRTWMSGLLALLLAQGAVTVLLLAGLPDPGEAWLMARNMAFGLFVLGGVLCVMTESTRSADALAGRGDLPVRRLLRHVPLTFDVQTALRLMAAALLWLVILNALRLGE</sequence>
<dbReference type="EMBL" id="JABAIM010000002">
    <property type="protein sequence ID" value="NLR75967.1"/>
    <property type="molecule type" value="Genomic_DNA"/>
</dbReference>
<evidence type="ECO:0000313" key="2">
    <source>
        <dbReference type="EMBL" id="NLR75967.1"/>
    </source>
</evidence>
<dbReference type="AlphaFoldDB" id="A0A847SAL9"/>
<accession>A0A847SAL9</accession>
<protein>
    <submittedName>
        <fullName evidence="2">Uncharacterized protein</fullName>
    </submittedName>
</protein>
<keyword evidence="1" id="KW-0472">Membrane</keyword>
<dbReference type="Proteomes" id="UP000587991">
    <property type="component" value="Unassembled WGS sequence"/>
</dbReference>
<keyword evidence="1" id="KW-0812">Transmembrane</keyword>
<comment type="caution">
    <text evidence="2">The sequence shown here is derived from an EMBL/GenBank/DDBJ whole genome shotgun (WGS) entry which is preliminary data.</text>
</comment>
<feature type="transmembrane region" description="Helical" evidence="1">
    <location>
        <begin position="86"/>
        <end position="104"/>
    </location>
</feature>
<keyword evidence="1" id="KW-1133">Transmembrane helix</keyword>
<evidence type="ECO:0000313" key="3">
    <source>
        <dbReference type="Proteomes" id="UP000587991"/>
    </source>
</evidence>
<name>A0A847SAL9_9NEIS</name>